<evidence type="ECO:0000313" key="2">
    <source>
        <dbReference type="Proteomes" id="UP000800036"/>
    </source>
</evidence>
<reference evidence="1" key="1">
    <citation type="journal article" date="2020" name="Stud. Mycol.">
        <title>101 Dothideomycetes genomes: a test case for predicting lifestyles and emergence of pathogens.</title>
        <authorList>
            <person name="Haridas S."/>
            <person name="Albert R."/>
            <person name="Binder M."/>
            <person name="Bloem J."/>
            <person name="Labutti K."/>
            <person name="Salamov A."/>
            <person name="Andreopoulos B."/>
            <person name="Baker S."/>
            <person name="Barry K."/>
            <person name="Bills G."/>
            <person name="Bluhm B."/>
            <person name="Cannon C."/>
            <person name="Castanera R."/>
            <person name="Culley D."/>
            <person name="Daum C."/>
            <person name="Ezra D."/>
            <person name="Gonzalez J."/>
            <person name="Henrissat B."/>
            <person name="Kuo A."/>
            <person name="Liang C."/>
            <person name="Lipzen A."/>
            <person name="Lutzoni F."/>
            <person name="Magnuson J."/>
            <person name="Mondo S."/>
            <person name="Nolan M."/>
            <person name="Ohm R."/>
            <person name="Pangilinan J."/>
            <person name="Park H.-J."/>
            <person name="Ramirez L."/>
            <person name="Alfaro M."/>
            <person name="Sun H."/>
            <person name="Tritt A."/>
            <person name="Yoshinaga Y."/>
            <person name="Zwiers L.-H."/>
            <person name="Turgeon B."/>
            <person name="Goodwin S."/>
            <person name="Spatafora J."/>
            <person name="Crous P."/>
            <person name="Grigoriev I."/>
        </authorList>
    </citation>
    <scope>NUCLEOTIDE SEQUENCE</scope>
    <source>
        <strain evidence="1">CBS 107.79</strain>
    </source>
</reference>
<dbReference type="AlphaFoldDB" id="A0A6A5UIK4"/>
<protein>
    <submittedName>
        <fullName evidence="1">Uncharacterized protein</fullName>
    </submittedName>
</protein>
<sequence length="192" mass="21822">MDRAEYVLRLHLEFLGRIPLERESTIVPWVYGYDGKYRIYQAILLDIWADKSSKHTFAMQLQHCQDLLQLLHGVLGSCCRVCRNSQLSYASLRASRVRKARAKRFWWKATSSPRLICCPGVVCIHLALGIILESVQAISSTVSEDVPSPNSQSQCTADILRVVGVSRGLQLRSRLRLNLTVSLDLLLIHLYQ</sequence>
<accession>A0A6A5UIK4</accession>
<gene>
    <name evidence="1" type="ORF">BU23DRAFT_71454</name>
</gene>
<dbReference type="EMBL" id="ML976801">
    <property type="protein sequence ID" value="KAF1964170.1"/>
    <property type="molecule type" value="Genomic_DNA"/>
</dbReference>
<proteinExistence type="predicted"/>
<name>A0A6A5UIK4_9PLEO</name>
<evidence type="ECO:0000313" key="1">
    <source>
        <dbReference type="EMBL" id="KAF1964170.1"/>
    </source>
</evidence>
<organism evidence="1 2">
    <name type="scientific">Bimuria novae-zelandiae CBS 107.79</name>
    <dbReference type="NCBI Taxonomy" id="1447943"/>
    <lineage>
        <taxon>Eukaryota</taxon>
        <taxon>Fungi</taxon>
        <taxon>Dikarya</taxon>
        <taxon>Ascomycota</taxon>
        <taxon>Pezizomycotina</taxon>
        <taxon>Dothideomycetes</taxon>
        <taxon>Pleosporomycetidae</taxon>
        <taxon>Pleosporales</taxon>
        <taxon>Massarineae</taxon>
        <taxon>Didymosphaeriaceae</taxon>
        <taxon>Bimuria</taxon>
    </lineage>
</organism>
<keyword evidence="2" id="KW-1185">Reference proteome</keyword>
<dbReference type="Proteomes" id="UP000800036">
    <property type="component" value="Unassembled WGS sequence"/>
</dbReference>